<dbReference type="GO" id="GO:0008483">
    <property type="term" value="F:transaminase activity"/>
    <property type="evidence" value="ECO:0007669"/>
    <property type="project" value="UniProtKB-KW"/>
</dbReference>
<accession>A0A7K1J553</accession>
<dbReference type="InterPro" id="IPR015424">
    <property type="entry name" value="PyrdxlP-dep_Trfase"/>
</dbReference>
<dbReference type="Gene3D" id="3.40.640.10">
    <property type="entry name" value="Type I PLP-dependent aspartate aminotransferase-like (Major domain)"/>
    <property type="match status" value="1"/>
</dbReference>
<organism evidence="3 4">
    <name type="scientific">Bifidobacterium canis</name>
    <dbReference type="NCBI Taxonomy" id="2610880"/>
    <lineage>
        <taxon>Bacteria</taxon>
        <taxon>Bacillati</taxon>
        <taxon>Actinomycetota</taxon>
        <taxon>Actinomycetes</taxon>
        <taxon>Bifidobacteriales</taxon>
        <taxon>Bifidobacteriaceae</taxon>
        <taxon>Bifidobacterium</taxon>
    </lineage>
</organism>
<protein>
    <submittedName>
        <fullName evidence="3">Aminotransferase</fullName>
    </submittedName>
</protein>
<keyword evidence="4" id="KW-1185">Reference proteome</keyword>
<dbReference type="RefSeq" id="WP_155588710.1">
    <property type="nucleotide sequence ID" value="NZ_WNLP01000004.1"/>
</dbReference>
<sequence>MQGRSLVKLNDSNPTSHGLAPQVLPTRYLAQPRGQETAREQLAQVIGCPDPSRLYLLSSTSQAYAWLMALLCDPGDAVLAPKPGYPLIKSIAQFSGVNVETYHLRFDGSWTMDVAQIERMLADDAHGDSKIKALIVINPNNPTGQYVKPEERERIVELCRRYDIAIIADEVFFDYALEPFEGNRRFAGERQVLTFALDGFSKRLAAPHAKVGWIEVSGPSQDVEEAQRRLDVIADDFLPMSEFIAERMPDMLAELNTQHDLVQQRISRNLDSLHAMLEADDLGVVNVLRAEGGWNVLLRMPSFIDENDFVTYLINQYGYTGQPGYFFDMESNGYLAISLLPEPEQFDENVRVVLEAVRHFVDEI</sequence>
<dbReference type="EMBL" id="WNLP01000004">
    <property type="protein sequence ID" value="MUH59767.1"/>
    <property type="molecule type" value="Genomic_DNA"/>
</dbReference>
<gene>
    <name evidence="3" type="ORF">GSD1FS_1110</name>
</gene>
<dbReference type="Pfam" id="PF00155">
    <property type="entry name" value="Aminotran_1_2"/>
    <property type="match status" value="1"/>
</dbReference>
<dbReference type="AlphaFoldDB" id="A0A7K1J553"/>
<dbReference type="InterPro" id="IPR015422">
    <property type="entry name" value="PyrdxlP-dep_Trfase_small"/>
</dbReference>
<evidence type="ECO:0000256" key="1">
    <source>
        <dbReference type="SAM" id="MobiDB-lite"/>
    </source>
</evidence>
<dbReference type="SUPFAM" id="SSF53383">
    <property type="entry name" value="PLP-dependent transferases"/>
    <property type="match status" value="1"/>
</dbReference>
<comment type="caution">
    <text evidence="3">The sequence shown here is derived from an EMBL/GenBank/DDBJ whole genome shotgun (WGS) entry which is preliminary data.</text>
</comment>
<name>A0A7K1J553_9BIFI</name>
<evidence type="ECO:0000313" key="4">
    <source>
        <dbReference type="Proteomes" id="UP000487882"/>
    </source>
</evidence>
<dbReference type="GO" id="GO:0030170">
    <property type="term" value="F:pyridoxal phosphate binding"/>
    <property type="evidence" value="ECO:0007669"/>
    <property type="project" value="InterPro"/>
</dbReference>
<dbReference type="Proteomes" id="UP000487882">
    <property type="component" value="Unassembled WGS sequence"/>
</dbReference>
<feature type="domain" description="Aminotransferase class I/classII large" evidence="2">
    <location>
        <begin position="32"/>
        <end position="339"/>
    </location>
</feature>
<proteinExistence type="predicted"/>
<dbReference type="CDD" id="cd00609">
    <property type="entry name" value="AAT_like"/>
    <property type="match status" value="1"/>
</dbReference>
<dbReference type="PANTHER" id="PTHR45744:SF2">
    <property type="entry name" value="TYROSINE AMINOTRANSFERASE"/>
    <property type="match status" value="1"/>
</dbReference>
<keyword evidence="3" id="KW-0032">Aminotransferase</keyword>
<dbReference type="InterPro" id="IPR004839">
    <property type="entry name" value="Aminotransferase_I/II_large"/>
</dbReference>
<keyword evidence="3" id="KW-0808">Transferase</keyword>
<dbReference type="InterPro" id="IPR015421">
    <property type="entry name" value="PyrdxlP-dep_Trfase_major"/>
</dbReference>
<dbReference type="PANTHER" id="PTHR45744">
    <property type="entry name" value="TYROSINE AMINOTRANSFERASE"/>
    <property type="match status" value="1"/>
</dbReference>
<reference evidence="3 4" key="1">
    <citation type="submission" date="2019-09" db="EMBL/GenBank/DDBJ databases">
        <title>Bifidobacterium canis sp. nov., isolated from the digestive tract of German Shepherd dog puppy.</title>
        <authorList>
            <person name="Bunesova V."/>
        </authorList>
    </citation>
    <scope>NUCLEOTIDE SEQUENCE [LARGE SCALE GENOMIC DNA]</scope>
    <source>
        <strain evidence="3 4">GSD1FS</strain>
    </source>
</reference>
<evidence type="ECO:0000313" key="3">
    <source>
        <dbReference type="EMBL" id="MUH59767.1"/>
    </source>
</evidence>
<evidence type="ECO:0000259" key="2">
    <source>
        <dbReference type="Pfam" id="PF00155"/>
    </source>
</evidence>
<feature type="region of interest" description="Disordered" evidence="1">
    <location>
        <begin position="1"/>
        <end position="20"/>
    </location>
</feature>
<dbReference type="Gene3D" id="3.90.1150.10">
    <property type="entry name" value="Aspartate Aminotransferase, domain 1"/>
    <property type="match status" value="1"/>
</dbReference>